<proteinExistence type="predicted"/>
<accession>G3AUY9</accession>
<dbReference type="eggNOG" id="ENOG502R0G6">
    <property type="taxonomic scope" value="Eukaryota"/>
</dbReference>
<organism evidence="3">
    <name type="scientific">Spathaspora passalidarum (strain NRRL Y-27907 / 11-Y1)</name>
    <dbReference type="NCBI Taxonomy" id="619300"/>
    <lineage>
        <taxon>Eukaryota</taxon>
        <taxon>Fungi</taxon>
        <taxon>Dikarya</taxon>
        <taxon>Ascomycota</taxon>
        <taxon>Saccharomycotina</taxon>
        <taxon>Pichiomycetes</taxon>
        <taxon>Debaryomycetaceae</taxon>
        <taxon>Spathaspora</taxon>
    </lineage>
</organism>
<dbReference type="OrthoDB" id="28413at2759"/>
<gene>
    <name evidence="2" type="ORF">SPAPADRAFT_68713</name>
</gene>
<dbReference type="AlphaFoldDB" id="G3AUY9"/>
<name>G3AUY9_SPAPN</name>
<evidence type="ECO:0000259" key="1">
    <source>
        <dbReference type="Pfam" id="PF16457"/>
    </source>
</evidence>
<dbReference type="InterPro" id="IPR001849">
    <property type="entry name" value="PH_domain"/>
</dbReference>
<evidence type="ECO:0000313" key="2">
    <source>
        <dbReference type="EMBL" id="EGW29846.1"/>
    </source>
</evidence>
<protein>
    <recommendedName>
        <fullName evidence="1">PH domain-containing protein</fullName>
    </recommendedName>
</protein>
<dbReference type="STRING" id="619300.G3AUY9"/>
<dbReference type="InterPro" id="IPR011993">
    <property type="entry name" value="PH-like_dom_sf"/>
</dbReference>
<keyword evidence="3" id="KW-1185">Reference proteome</keyword>
<dbReference type="Pfam" id="PF16457">
    <property type="entry name" value="PH_12"/>
    <property type="match status" value="1"/>
</dbReference>
<dbReference type="KEGG" id="spaa:SPAPADRAFT_68713"/>
<reference evidence="2 3" key="1">
    <citation type="journal article" date="2011" name="Proc. Natl. Acad. Sci. U.S.A.">
        <title>Comparative genomics of xylose-fermenting fungi for enhanced biofuel production.</title>
        <authorList>
            <person name="Wohlbach D.J."/>
            <person name="Kuo A."/>
            <person name="Sato T.K."/>
            <person name="Potts K.M."/>
            <person name="Salamov A.A."/>
            <person name="LaButti K.M."/>
            <person name="Sun H."/>
            <person name="Clum A."/>
            <person name="Pangilinan J.L."/>
            <person name="Lindquist E.A."/>
            <person name="Lucas S."/>
            <person name="Lapidus A."/>
            <person name="Jin M."/>
            <person name="Gunawan C."/>
            <person name="Balan V."/>
            <person name="Dale B.E."/>
            <person name="Jeffries T.W."/>
            <person name="Zinkel R."/>
            <person name="Barry K.W."/>
            <person name="Grigoriev I.V."/>
            <person name="Gasch A.P."/>
        </authorList>
    </citation>
    <scope>NUCLEOTIDE SEQUENCE [LARGE SCALE GENOMIC DNA]</scope>
    <source>
        <strain evidence="3">NRRL Y-27907 / 11-Y1</strain>
    </source>
</reference>
<feature type="domain" description="PH" evidence="1">
    <location>
        <begin position="450"/>
        <end position="610"/>
    </location>
</feature>
<dbReference type="HOGENOM" id="CLU_480671_0_0_1"/>
<dbReference type="Proteomes" id="UP000000709">
    <property type="component" value="Unassembled WGS sequence"/>
</dbReference>
<dbReference type="InParanoid" id="G3AUY9"/>
<dbReference type="FunCoup" id="G3AUY9">
    <property type="interactions" value="11"/>
</dbReference>
<dbReference type="Gene3D" id="2.30.29.30">
    <property type="entry name" value="Pleckstrin-homology domain (PH domain)/Phosphotyrosine-binding domain (PTB)"/>
    <property type="match status" value="1"/>
</dbReference>
<dbReference type="RefSeq" id="XP_007377612.1">
    <property type="nucleotide sequence ID" value="XM_007377550.1"/>
</dbReference>
<dbReference type="GeneID" id="18875237"/>
<sequence>MMTLPPATTSSRTINSKLNEILNKATRSPTGSTSDVNKLDQNTVVQYSNLLRANILGKDKQEKVNSIVVLAKLLGCIDVKSVQDLSQLTSILNHDLFHVLFSIITPNMSLETFKAILKICNAMSSIFTTKESYQIVIDTVVKHLDIINIMVDKLHHDFKIMVNSLRFFNDLLSKSLQYHYDSILVIFERLRSQSFFGSIENLNMNDKSLTFLIEQLKSTYIRTLQWLNTMQYDLTSVHHNTILQETLKQLTGSLNEFGNDATPEEFKIAGFGDNPKQFIIENCSILLSIDIIVFLKDSNVTFKKRFHEHLMMYQHKLTFPIYQFIKLSTNLWIDIYDQDEYPNIVSSCLNYDEFIYYTMLNCLRLWQQTKADSEHVDKIFLLITSSIYTIEDDLGSGAKSIEEILDWYMSQDVRLKQVEQIINTHEIAWNPELQEFDKILAQQSLDFIIDQRVVQLLKGSWVYTESYGESLLKSKPSSSNGGIGIGNNSHAAIANKDSARYYFITLSPNRQVIYFKPYLNKPPVNPTIAEMEQNNQYIKLTEIISLKSQKLGEFIGEEDKLKSSRLISIRGTISYEQITLMGNTKPLISFYTDSNVNMYVWLDGIKMLKGITNPDQFSDETAKQLENLIEVRRTIQLLELNNIEPGVIDEDEDVYNLNELDNVTTGFHFMNIV</sequence>
<evidence type="ECO:0000313" key="3">
    <source>
        <dbReference type="Proteomes" id="UP000000709"/>
    </source>
</evidence>
<dbReference type="EMBL" id="GL996506">
    <property type="protein sequence ID" value="EGW29846.1"/>
    <property type="molecule type" value="Genomic_DNA"/>
</dbReference>